<evidence type="ECO:0000313" key="2">
    <source>
        <dbReference type="Proteomes" id="UP000481861"/>
    </source>
</evidence>
<comment type="caution">
    <text evidence="1">The sequence shown here is derived from an EMBL/GenBank/DDBJ whole genome shotgun (WGS) entry which is preliminary data.</text>
</comment>
<gene>
    <name evidence="1" type="ORF">BDV95DRAFT_668914</name>
</gene>
<keyword evidence="2" id="KW-1185">Reference proteome</keyword>
<protein>
    <submittedName>
        <fullName evidence="1">Uncharacterized protein</fullName>
    </submittedName>
</protein>
<name>A0A7C8M8S2_9PLEO</name>
<dbReference type="Proteomes" id="UP000481861">
    <property type="component" value="Unassembled WGS sequence"/>
</dbReference>
<sequence length="114" mass="12353">MRHASAVHEPATRRTASEGFGSARLSTFVRCRPVSIVGQSKPPNPTRGKINRAALQKKTGFHASCAAARAPLCCVVVCRAGVEAAVEEWRRTGRAAVGARGWKEWRQTGQGERQ</sequence>
<proteinExistence type="predicted"/>
<dbReference type="EMBL" id="JAADJZ010000013">
    <property type="protein sequence ID" value="KAF2870801.1"/>
    <property type="molecule type" value="Genomic_DNA"/>
</dbReference>
<reference evidence="1 2" key="1">
    <citation type="submission" date="2020-01" db="EMBL/GenBank/DDBJ databases">
        <authorList>
            <consortium name="DOE Joint Genome Institute"/>
            <person name="Haridas S."/>
            <person name="Albert R."/>
            <person name="Binder M."/>
            <person name="Bloem J."/>
            <person name="Labutti K."/>
            <person name="Salamov A."/>
            <person name="Andreopoulos B."/>
            <person name="Baker S.E."/>
            <person name="Barry K."/>
            <person name="Bills G."/>
            <person name="Bluhm B.H."/>
            <person name="Cannon C."/>
            <person name="Castanera R."/>
            <person name="Culley D.E."/>
            <person name="Daum C."/>
            <person name="Ezra D."/>
            <person name="Gonzalez J.B."/>
            <person name="Henrissat B."/>
            <person name="Kuo A."/>
            <person name="Liang C."/>
            <person name="Lipzen A."/>
            <person name="Lutzoni F."/>
            <person name="Magnuson J."/>
            <person name="Mondo S."/>
            <person name="Nolan M."/>
            <person name="Ohm R."/>
            <person name="Pangilinan J."/>
            <person name="Park H.-J.H."/>
            <person name="Ramirez L."/>
            <person name="Alfaro M."/>
            <person name="Sun H."/>
            <person name="Tritt A."/>
            <person name="Yoshinaga Y."/>
            <person name="Zwiers L.-H.L."/>
            <person name="Turgeon B.G."/>
            <person name="Goodwin S.B."/>
            <person name="Spatafora J.W."/>
            <person name="Crous P.W."/>
            <person name="Grigoriev I.V."/>
        </authorList>
    </citation>
    <scope>NUCLEOTIDE SEQUENCE [LARGE SCALE GENOMIC DNA]</scope>
    <source>
        <strain evidence="1 2">CBS 611.86</strain>
    </source>
</reference>
<dbReference type="AlphaFoldDB" id="A0A7C8M8S2"/>
<accession>A0A7C8M8S2</accession>
<evidence type="ECO:0000313" key="1">
    <source>
        <dbReference type="EMBL" id="KAF2870801.1"/>
    </source>
</evidence>
<organism evidence="1 2">
    <name type="scientific">Massariosphaeria phaeospora</name>
    <dbReference type="NCBI Taxonomy" id="100035"/>
    <lineage>
        <taxon>Eukaryota</taxon>
        <taxon>Fungi</taxon>
        <taxon>Dikarya</taxon>
        <taxon>Ascomycota</taxon>
        <taxon>Pezizomycotina</taxon>
        <taxon>Dothideomycetes</taxon>
        <taxon>Pleosporomycetidae</taxon>
        <taxon>Pleosporales</taxon>
        <taxon>Pleosporales incertae sedis</taxon>
        <taxon>Massariosphaeria</taxon>
    </lineage>
</organism>